<dbReference type="InterPro" id="IPR016864">
    <property type="entry name" value="UCP028035"/>
</dbReference>
<dbReference type="InterPro" id="IPR046539">
    <property type="entry name" value="DUF6604"/>
</dbReference>
<feature type="region of interest" description="Disordered" evidence="1">
    <location>
        <begin position="156"/>
        <end position="207"/>
    </location>
</feature>
<reference evidence="3 4" key="1">
    <citation type="submission" date="2019-06" db="EMBL/GenBank/DDBJ databases">
        <authorList>
            <person name="Broberg M."/>
        </authorList>
    </citation>
    <scope>NUCLEOTIDE SEQUENCE [LARGE SCALE GENOMIC DNA]</scope>
</reference>
<evidence type="ECO:0000259" key="2">
    <source>
        <dbReference type="Pfam" id="PF20253"/>
    </source>
</evidence>
<sequence>MADHNLYASYKRDQRYLVCWLVHTSNRIVVSQQDESLPINTSGQTTVSGLVVMSSLIAKHNTTIPVIIFRLLESIIDARTQAHRIFEKMAGSDPDPELARSNTSHRHFIDVLQQTFEILGGLAWKSASDAGQRTDEEENIEDLIFSNKFSTLNVGVESGDDSDEEAELPNVSSTKRRHGKGKKSKGKGKKSKGKNKKRQETATPQANLEDLPLESYKIVEDFNAGAGDSGRGLLTDYLMDVYYIFRNILVLRSSIQDKWNEVAYEELNSAVAGAVSNVAIATIKKMQSTIFVEFPGNDSFDAILNAITRGNPEKLRDNFQVGMVATGPGRQPAHMVHDTYLDIEEQFLMHSYKDFCDFVTDFRLNRTGKPTKRMQAEIGNWNPKLNLADATKEERIKWRRAYTINWLYDLVNIFSSVVVQRNNLKGENHDLAKIDWSSTGPWNSHRRIFGLNDFAAFVSSLSWQKPGAAIKSRILPNHVFQLQCIVDSWTVSRGWSLNFVRGHVLRRSSHNFVPRRDLDAFLGRDSRAGLVPRRELVATVGLDHKIPTGVLRSEPILEEIFERDGIRRGNPELHAGRFAVVERIRDEFDNWLGQTKYMSGLDTIPPSRFSNTNANGLYEYSPFQCGVGLLEALDLTYQVGTYIWDQVPEPAMLVHLHNMIVKKGYLEKPVELWHSIEQVFAEAMFPTGKPPTSKFAQTFMSHSKSVQARSSSARSMKVKSSKNGTDMAGLLDLRSNVSFKSTPYINLLSQADWDPDRITDEEIPLETITCMLRLSQLQMKKDGLTSKSPLWERAKARGCTEEFIAHLSLNNPWQGDEATEHDSRSKEMLDKVRRTHPEFFKGKVTGDQEMRKKNSPGGSMNPEEMMELCGWDVYNSVCGDVPVLGLSFIWVTVSMYVWFEMLEHMLKEARNPVYVSAYEDPTFRGDRRNRLVMLALEGQNEECMKIIAELFEQGRDGFRNNMYWSKSEGLGDRTARMKKGNKAEEPACVLM</sequence>
<feature type="domain" description="DUF6604" evidence="2">
    <location>
        <begin position="9"/>
        <end position="291"/>
    </location>
</feature>
<accession>A0ABY6V072</accession>
<feature type="compositionally biased region" description="Acidic residues" evidence="1">
    <location>
        <begin position="158"/>
        <end position="167"/>
    </location>
</feature>
<dbReference type="PANTHER" id="PTHR38795">
    <property type="entry name" value="DUF6604 DOMAIN-CONTAINING PROTEIN"/>
    <property type="match status" value="1"/>
</dbReference>
<feature type="compositionally biased region" description="Basic residues" evidence="1">
    <location>
        <begin position="174"/>
        <end position="197"/>
    </location>
</feature>
<proteinExistence type="predicted"/>
<protein>
    <recommendedName>
        <fullName evidence="2">DUF6604 domain-containing protein</fullName>
    </recommendedName>
</protein>
<dbReference type="PANTHER" id="PTHR38795:SF1">
    <property type="entry name" value="DUF6604 DOMAIN-CONTAINING PROTEIN"/>
    <property type="match status" value="1"/>
</dbReference>
<evidence type="ECO:0000256" key="1">
    <source>
        <dbReference type="SAM" id="MobiDB-lite"/>
    </source>
</evidence>
<dbReference type="PIRSF" id="PIRSF028035">
    <property type="entry name" value="UCP028035"/>
    <property type="match status" value="1"/>
</dbReference>
<dbReference type="Proteomes" id="UP000766486">
    <property type="component" value="Unassembled WGS sequence"/>
</dbReference>
<organism evidence="3 4">
    <name type="scientific">Bionectria ochroleuca</name>
    <name type="common">Gliocladium roseum</name>
    <dbReference type="NCBI Taxonomy" id="29856"/>
    <lineage>
        <taxon>Eukaryota</taxon>
        <taxon>Fungi</taxon>
        <taxon>Dikarya</taxon>
        <taxon>Ascomycota</taxon>
        <taxon>Pezizomycotina</taxon>
        <taxon>Sordariomycetes</taxon>
        <taxon>Hypocreomycetidae</taxon>
        <taxon>Hypocreales</taxon>
        <taxon>Bionectriaceae</taxon>
        <taxon>Clonostachys</taxon>
    </lineage>
</organism>
<evidence type="ECO:0000313" key="4">
    <source>
        <dbReference type="Proteomes" id="UP000766486"/>
    </source>
</evidence>
<comment type="caution">
    <text evidence="3">The sequence shown here is derived from an EMBL/GenBank/DDBJ whole genome shotgun (WGS) entry which is preliminary data.</text>
</comment>
<dbReference type="Pfam" id="PF20253">
    <property type="entry name" value="DUF6604"/>
    <property type="match status" value="1"/>
</dbReference>
<keyword evidence="4" id="KW-1185">Reference proteome</keyword>
<name>A0ABY6V072_BIOOC</name>
<dbReference type="EMBL" id="CABFNS010000933">
    <property type="protein sequence ID" value="VUC36775.1"/>
    <property type="molecule type" value="Genomic_DNA"/>
</dbReference>
<evidence type="ECO:0000313" key="3">
    <source>
        <dbReference type="EMBL" id="VUC36775.1"/>
    </source>
</evidence>
<gene>
    <name evidence="3" type="ORF">CLO192961_LOCUS451960</name>
</gene>